<dbReference type="RefSeq" id="WP_272086438.1">
    <property type="nucleotide sequence ID" value="NZ_JAQNDL010000001.1"/>
</dbReference>
<proteinExistence type="predicted"/>
<feature type="signal peptide" evidence="2">
    <location>
        <begin position="1"/>
        <end position="19"/>
    </location>
</feature>
<protein>
    <recommendedName>
        <fullName evidence="5">Lipoprotein</fullName>
    </recommendedName>
</protein>
<feature type="compositionally biased region" description="Low complexity" evidence="1">
    <location>
        <begin position="21"/>
        <end position="34"/>
    </location>
</feature>
<evidence type="ECO:0000313" key="4">
    <source>
        <dbReference type="Proteomes" id="UP001221686"/>
    </source>
</evidence>
<dbReference type="Proteomes" id="UP001221686">
    <property type="component" value="Unassembled WGS sequence"/>
</dbReference>
<evidence type="ECO:0000313" key="3">
    <source>
        <dbReference type="EMBL" id="MDC0717957.1"/>
    </source>
</evidence>
<sequence>MLRAALVLAVALAGTACNAPAPAPAAKPEAAPSAQPTPQPAPPAPAPAPVRARDPLCEAGAAPLAALRAHTGAASIAYAGTPLQQWVAASDAATGRHDDAAIAAVLVDTTPAGFAFVRARVEGSIAQWMRDRLKHAADDKDGRDAAWAAARCAWDVALKPLAAEVAGAEPGLAEDIDAAFAAGEAALAGGDTTAIDKALLPGHEVIEKTWFRLAHHRLMQALADAKEHGDPVPLARARAVFEDLRDRLKDRNSPGIAVVELALAAPPNKVDAAKVEREIAVAVAKRARKYCDEALTPAAKGPLGSAAAMATTAEGTAYTRIVLSDMSERLKDQGFDAAAHLQAWQGYAEAVAEADADEAKRLSGELVQWNCAYQRALAIRECTSSADEVSTTTP</sequence>
<dbReference type="EMBL" id="JAQNDL010000001">
    <property type="protein sequence ID" value="MDC0717957.1"/>
    <property type="molecule type" value="Genomic_DNA"/>
</dbReference>
<accession>A0ABT5DWE4</accession>
<evidence type="ECO:0008006" key="5">
    <source>
        <dbReference type="Google" id="ProtNLM"/>
    </source>
</evidence>
<keyword evidence="4" id="KW-1185">Reference proteome</keyword>
<evidence type="ECO:0000256" key="1">
    <source>
        <dbReference type="SAM" id="MobiDB-lite"/>
    </source>
</evidence>
<name>A0ABT5DWE4_9BACT</name>
<dbReference type="PROSITE" id="PS51257">
    <property type="entry name" value="PROKAR_LIPOPROTEIN"/>
    <property type="match status" value="1"/>
</dbReference>
<comment type="caution">
    <text evidence="3">The sequence shown here is derived from an EMBL/GenBank/DDBJ whole genome shotgun (WGS) entry which is preliminary data.</text>
</comment>
<feature type="region of interest" description="Disordered" evidence="1">
    <location>
        <begin position="21"/>
        <end position="52"/>
    </location>
</feature>
<reference evidence="3 4" key="1">
    <citation type="submission" date="2022-11" db="EMBL/GenBank/DDBJ databases">
        <title>Minimal conservation of predation-associated metabolite biosynthetic gene clusters underscores biosynthetic potential of Myxococcota including descriptions for ten novel species: Archangium lansinium sp. nov., Myxococcus landrumus sp. nov., Nannocystis bai.</title>
        <authorList>
            <person name="Ahearne A."/>
            <person name="Stevens C."/>
            <person name="Dowd S."/>
        </authorList>
    </citation>
    <scope>NUCLEOTIDE SEQUENCE [LARGE SCALE GENOMIC DNA]</scope>
    <source>
        <strain evidence="3 4">BB15-2</strain>
    </source>
</reference>
<keyword evidence="2" id="KW-0732">Signal</keyword>
<feature type="chain" id="PRO_5046429723" description="Lipoprotein" evidence="2">
    <location>
        <begin position="20"/>
        <end position="394"/>
    </location>
</feature>
<organism evidence="3 4">
    <name type="scientific">Nannocystis bainbridge</name>
    <dbReference type="NCBI Taxonomy" id="2995303"/>
    <lineage>
        <taxon>Bacteria</taxon>
        <taxon>Pseudomonadati</taxon>
        <taxon>Myxococcota</taxon>
        <taxon>Polyangia</taxon>
        <taxon>Nannocystales</taxon>
        <taxon>Nannocystaceae</taxon>
        <taxon>Nannocystis</taxon>
    </lineage>
</organism>
<feature type="compositionally biased region" description="Pro residues" evidence="1">
    <location>
        <begin position="35"/>
        <end position="48"/>
    </location>
</feature>
<evidence type="ECO:0000256" key="2">
    <source>
        <dbReference type="SAM" id="SignalP"/>
    </source>
</evidence>
<gene>
    <name evidence="3" type="ORF">POL25_13705</name>
</gene>